<proteinExistence type="predicted"/>
<dbReference type="Proteomes" id="UP000829291">
    <property type="component" value="Chromosome 2"/>
</dbReference>
<organism evidence="1 2">
    <name type="scientific">Neodiprion lecontei</name>
    <name type="common">Redheaded pine sawfly</name>
    <dbReference type="NCBI Taxonomy" id="441921"/>
    <lineage>
        <taxon>Eukaryota</taxon>
        <taxon>Metazoa</taxon>
        <taxon>Ecdysozoa</taxon>
        <taxon>Arthropoda</taxon>
        <taxon>Hexapoda</taxon>
        <taxon>Insecta</taxon>
        <taxon>Pterygota</taxon>
        <taxon>Neoptera</taxon>
        <taxon>Endopterygota</taxon>
        <taxon>Hymenoptera</taxon>
        <taxon>Tenthredinoidea</taxon>
        <taxon>Diprionidae</taxon>
        <taxon>Diprioninae</taxon>
        <taxon>Neodiprion</taxon>
    </lineage>
</organism>
<keyword evidence="1" id="KW-1185">Reference proteome</keyword>
<reference evidence="2" key="1">
    <citation type="submission" date="2025-08" db="UniProtKB">
        <authorList>
            <consortium name="RefSeq"/>
        </authorList>
    </citation>
    <scope>IDENTIFICATION</scope>
    <source>
        <tissue evidence="2">Thorax and Abdomen</tissue>
    </source>
</reference>
<name>A0ABM3FF10_NEOLC</name>
<evidence type="ECO:0000313" key="2">
    <source>
        <dbReference type="RefSeq" id="XP_046586604.1"/>
    </source>
</evidence>
<gene>
    <name evidence="2" type="primary">LOC124292772</name>
</gene>
<evidence type="ECO:0000313" key="1">
    <source>
        <dbReference type="Proteomes" id="UP000829291"/>
    </source>
</evidence>
<accession>A0ABM3FF10</accession>
<sequence>MNLTIIILHQIIDSTPKKLGTWRQKLKNHHLRNVTLVLDAISIRAEAAYDVAKDEYSGFINYEVNYILETSNQFWDIRKPFDVFKNSLSSVLSRYSRGMER</sequence>
<dbReference type="GeneID" id="124292772"/>
<dbReference type="RefSeq" id="XP_046586604.1">
    <property type="nucleotide sequence ID" value="XM_046730648.1"/>
</dbReference>
<protein>
    <submittedName>
        <fullName evidence="2">Uncharacterized protein LOC124292772</fullName>
    </submittedName>
</protein>